<dbReference type="NCBIfam" id="NF003589">
    <property type="entry name" value="PRK05254.1-2"/>
    <property type="match status" value="1"/>
</dbReference>
<dbReference type="InParanoid" id="A8N177"/>
<dbReference type="NCBIfam" id="TIGR00628">
    <property type="entry name" value="ung"/>
    <property type="match status" value="1"/>
</dbReference>
<dbReference type="NCBIfam" id="NF003588">
    <property type="entry name" value="PRK05254.1-1"/>
    <property type="match status" value="1"/>
</dbReference>
<evidence type="ECO:0000256" key="7">
    <source>
        <dbReference type="HAMAP-Rule" id="MF_03166"/>
    </source>
</evidence>
<sequence>MPKVDTNTAENEMRVASSSTVTQTVKAAAAASYTQKTISSMFSKAPTRTVSSARKKVLEAQAEAKAESQSSAVSPPEPVPSGSTSQIKIPIQVTLDTLEKDTMDPTWYEALKSEFDKGYFKQLKKFLASEMASHTVFPAMENIYSWSRLTPLDKVKVVVIGQDPYHGVGQAHVLPPTVPPPSLKNIYKQLQSDFPSFIPPKTAGDLSPVASQGVLWLNSCLTVRAHKAASHAKKGWETFTTQVLKAVLQRKGAIQGVVFLAWGMPAQKTFDSLSIDKSKHLMLKSAHPSPLSANRGFFGNGHFKKTNEWLEQKYGKGAGIDWMVLSAKK</sequence>
<dbReference type="EC" id="3.2.2.27" evidence="7 9"/>
<dbReference type="HOGENOM" id="CLU_032162_2_2_1"/>
<dbReference type="NCBIfam" id="NF003592">
    <property type="entry name" value="PRK05254.1-5"/>
    <property type="match status" value="1"/>
</dbReference>
<evidence type="ECO:0000256" key="6">
    <source>
        <dbReference type="ARBA" id="ARBA00023242"/>
    </source>
</evidence>
<dbReference type="OMA" id="PWTRQGV"/>
<dbReference type="GeneID" id="6005050"/>
<reference evidence="12 13" key="1">
    <citation type="journal article" date="2010" name="Proc. Natl. Acad. Sci. U.S.A.">
        <title>Insights into evolution of multicellular fungi from the assembled chromosomes of the mushroom Coprinopsis cinerea (Coprinus cinereus).</title>
        <authorList>
            <person name="Stajich J.E."/>
            <person name="Wilke S.K."/>
            <person name="Ahren D."/>
            <person name="Au C.H."/>
            <person name="Birren B.W."/>
            <person name="Borodovsky M."/>
            <person name="Burns C."/>
            <person name="Canback B."/>
            <person name="Casselton L.A."/>
            <person name="Cheng C.K."/>
            <person name="Deng J."/>
            <person name="Dietrich F.S."/>
            <person name="Fargo D.C."/>
            <person name="Farman M.L."/>
            <person name="Gathman A.C."/>
            <person name="Goldberg J."/>
            <person name="Guigo R."/>
            <person name="Hoegger P.J."/>
            <person name="Hooker J.B."/>
            <person name="Huggins A."/>
            <person name="James T.Y."/>
            <person name="Kamada T."/>
            <person name="Kilaru S."/>
            <person name="Kodira C."/>
            <person name="Kues U."/>
            <person name="Kupfer D."/>
            <person name="Kwan H.S."/>
            <person name="Lomsadze A."/>
            <person name="Li W."/>
            <person name="Lilly W.W."/>
            <person name="Ma L.J."/>
            <person name="Mackey A.J."/>
            <person name="Manning G."/>
            <person name="Martin F."/>
            <person name="Muraguchi H."/>
            <person name="Natvig D.O."/>
            <person name="Palmerini H."/>
            <person name="Ramesh M.A."/>
            <person name="Rehmeyer C.J."/>
            <person name="Roe B.A."/>
            <person name="Shenoy N."/>
            <person name="Stanke M."/>
            <person name="Ter-Hovhannisyan V."/>
            <person name="Tunlid A."/>
            <person name="Velagapudi R."/>
            <person name="Vision T.J."/>
            <person name="Zeng Q."/>
            <person name="Zolan M.E."/>
            <person name="Pukkila P.J."/>
        </authorList>
    </citation>
    <scope>NUCLEOTIDE SEQUENCE [LARGE SCALE GENOMIC DNA]</scope>
    <source>
        <strain evidence="13">Okayama-7 / 130 / ATCC MYA-4618 / FGSC 9003</strain>
    </source>
</reference>
<evidence type="ECO:0000259" key="11">
    <source>
        <dbReference type="SMART" id="SM00986"/>
    </source>
</evidence>
<comment type="similarity">
    <text evidence="1 7 9">Belongs to the uracil-DNA glycosylase (UDG) superfamily. UNG family.</text>
</comment>
<dbReference type="eggNOG" id="KOG2994">
    <property type="taxonomic scope" value="Eukaryota"/>
</dbReference>
<feature type="region of interest" description="Disordered" evidence="10">
    <location>
        <begin position="53"/>
        <end position="86"/>
    </location>
</feature>
<dbReference type="FunCoup" id="A8N177">
    <property type="interactions" value="428"/>
</dbReference>
<dbReference type="HAMAP" id="MF_00148">
    <property type="entry name" value="UDG"/>
    <property type="match status" value="1"/>
</dbReference>
<comment type="catalytic activity">
    <reaction evidence="7 9">
        <text>Hydrolyzes single-stranded DNA or mismatched double-stranded DNA and polynucleotides, releasing free uracil.</text>
        <dbReference type="EC" id="3.2.2.27"/>
    </reaction>
</comment>
<evidence type="ECO:0000256" key="1">
    <source>
        <dbReference type="ARBA" id="ARBA00008184"/>
    </source>
</evidence>
<dbReference type="InterPro" id="IPR036895">
    <property type="entry name" value="Uracil-DNA_glycosylase-like_sf"/>
</dbReference>
<accession>A8N177</accession>
<dbReference type="EMBL" id="AACS02000001">
    <property type="protein sequence ID" value="EAU93228.2"/>
    <property type="molecule type" value="Genomic_DNA"/>
</dbReference>
<dbReference type="PROSITE" id="PS00130">
    <property type="entry name" value="U_DNA_GLYCOSYLASE"/>
    <property type="match status" value="1"/>
</dbReference>
<dbReference type="PANTHER" id="PTHR11264:SF0">
    <property type="entry name" value="URACIL-DNA GLYCOSYLASE"/>
    <property type="match status" value="1"/>
</dbReference>
<comment type="caution">
    <text evidence="12">The sequence shown here is derived from an EMBL/GenBank/DDBJ whole genome shotgun (WGS) entry which is preliminary data.</text>
</comment>
<feature type="compositionally biased region" description="Polar residues" evidence="10">
    <location>
        <begin position="1"/>
        <end position="10"/>
    </location>
</feature>
<evidence type="ECO:0000256" key="3">
    <source>
        <dbReference type="ARBA" id="ARBA00022801"/>
    </source>
</evidence>
<gene>
    <name evidence="7" type="primary">UNG1</name>
    <name evidence="12" type="ORF">CC1G_10296</name>
</gene>
<keyword evidence="5 7" id="KW-0234">DNA repair</keyword>
<dbReference type="AlphaFoldDB" id="A8N177"/>
<dbReference type="KEGG" id="cci:CC1G_10296"/>
<dbReference type="RefSeq" id="XP_001828625.2">
    <property type="nucleotide sequence ID" value="XM_001828573.2"/>
</dbReference>
<dbReference type="InterPro" id="IPR018085">
    <property type="entry name" value="Ura-DNA_Glyclase_AS"/>
</dbReference>
<protein>
    <recommendedName>
        <fullName evidence="7 9">Uracil-DNA glycosylase</fullName>
        <shortName evidence="7">UDG</shortName>
        <ecNumber evidence="7 9">3.2.2.27</ecNumber>
    </recommendedName>
</protein>
<keyword evidence="6 7" id="KW-0539">Nucleus</keyword>
<dbReference type="GO" id="GO:0097510">
    <property type="term" value="P:base-excision repair, AP site formation via deaminated base removal"/>
    <property type="evidence" value="ECO:0007669"/>
    <property type="project" value="TreeGrafter"/>
</dbReference>
<dbReference type="Gene3D" id="3.40.470.10">
    <property type="entry name" value="Uracil-DNA glycosylase-like domain"/>
    <property type="match status" value="1"/>
</dbReference>
<dbReference type="InterPro" id="IPR005122">
    <property type="entry name" value="Uracil-DNA_glycosylase-like"/>
</dbReference>
<name>A8N177_COPC7</name>
<keyword evidence="4 7" id="KW-0496">Mitochondrion</keyword>
<keyword evidence="3 7" id="KW-0378">Hydrolase</keyword>
<evidence type="ECO:0000256" key="2">
    <source>
        <dbReference type="ARBA" id="ARBA00022763"/>
    </source>
</evidence>
<dbReference type="STRING" id="240176.A8N177"/>
<dbReference type="GO" id="GO:0004844">
    <property type="term" value="F:uracil DNA N-glycosylase activity"/>
    <property type="evidence" value="ECO:0007669"/>
    <property type="project" value="UniProtKB-UniRule"/>
</dbReference>
<dbReference type="SMART" id="SM00986">
    <property type="entry name" value="UDG"/>
    <property type="match status" value="1"/>
</dbReference>
<dbReference type="InterPro" id="IPR002043">
    <property type="entry name" value="UDG_fam1"/>
</dbReference>
<proteinExistence type="inferred from homology"/>
<dbReference type="CDD" id="cd10027">
    <property type="entry name" value="UDG-F1-like"/>
    <property type="match status" value="1"/>
</dbReference>
<feature type="compositionally biased region" description="Basic and acidic residues" evidence="10">
    <location>
        <begin position="56"/>
        <end position="66"/>
    </location>
</feature>
<comment type="subcellular location">
    <subcellularLocation>
        <location evidence="7">Mitochondrion</location>
    </subcellularLocation>
    <subcellularLocation>
        <location evidence="7">Nucleus</location>
    </subcellularLocation>
</comment>
<dbReference type="FunFam" id="3.40.470.10:FF:000007">
    <property type="entry name" value="Uracil-DNA glycosylase"/>
    <property type="match status" value="1"/>
</dbReference>
<evidence type="ECO:0000256" key="5">
    <source>
        <dbReference type="ARBA" id="ARBA00023204"/>
    </source>
</evidence>
<dbReference type="SMART" id="SM00987">
    <property type="entry name" value="UreE_C"/>
    <property type="match status" value="1"/>
</dbReference>
<dbReference type="GO" id="GO:0005634">
    <property type="term" value="C:nucleus"/>
    <property type="evidence" value="ECO:0007669"/>
    <property type="project" value="UniProtKB-SubCell"/>
</dbReference>
<feature type="region of interest" description="Disordered" evidence="10">
    <location>
        <begin position="1"/>
        <end position="21"/>
    </location>
</feature>
<dbReference type="Pfam" id="PF03167">
    <property type="entry name" value="UDG"/>
    <property type="match status" value="1"/>
</dbReference>
<keyword evidence="2 7" id="KW-0227">DNA damage</keyword>
<evidence type="ECO:0000256" key="9">
    <source>
        <dbReference type="RuleBase" id="RU003780"/>
    </source>
</evidence>
<dbReference type="VEuPathDB" id="FungiDB:CC1G_10296"/>
<organism evidence="12 13">
    <name type="scientific">Coprinopsis cinerea (strain Okayama-7 / 130 / ATCC MYA-4618 / FGSC 9003)</name>
    <name type="common">Inky cap fungus</name>
    <name type="synonym">Hormographiella aspergillata</name>
    <dbReference type="NCBI Taxonomy" id="240176"/>
    <lineage>
        <taxon>Eukaryota</taxon>
        <taxon>Fungi</taxon>
        <taxon>Dikarya</taxon>
        <taxon>Basidiomycota</taxon>
        <taxon>Agaricomycotina</taxon>
        <taxon>Agaricomycetes</taxon>
        <taxon>Agaricomycetidae</taxon>
        <taxon>Agaricales</taxon>
        <taxon>Agaricineae</taxon>
        <taxon>Psathyrellaceae</taxon>
        <taxon>Coprinopsis</taxon>
    </lineage>
</organism>
<evidence type="ECO:0000313" key="12">
    <source>
        <dbReference type="EMBL" id="EAU93228.2"/>
    </source>
</evidence>
<keyword evidence="13" id="KW-1185">Reference proteome</keyword>
<dbReference type="GO" id="GO:0005739">
    <property type="term" value="C:mitochondrion"/>
    <property type="evidence" value="ECO:0007669"/>
    <property type="project" value="UniProtKB-SubCell"/>
</dbReference>
<evidence type="ECO:0000313" key="13">
    <source>
        <dbReference type="Proteomes" id="UP000001861"/>
    </source>
</evidence>
<comment type="function">
    <text evidence="7 9">Excises uracil residues from the DNA which can arise as a result of misincorporation of dUMP residues by DNA polymerase or due to deamination of cytosine.</text>
</comment>
<evidence type="ECO:0000256" key="4">
    <source>
        <dbReference type="ARBA" id="ARBA00023128"/>
    </source>
</evidence>
<evidence type="ECO:0000256" key="8">
    <source>
        <dbReference type="PROSITE-ProRule" id="PRU10072"/>
    </source>
</evidence>
<dbReference type="PANTHER" id="PTHR11264">
    <property type="entry name" value="URACIL-DNA GLYCOSYLASE"/>
    <property type="match status" value="1"/>
</dbReference>
<dbReference type="OrthoDB" id="10031947at2759"/>
<dbReference type="SUPFAM" id="SSF52141">
    <property type="entry name" value="Uracil-DNA glycosylase-like"/>
    <property type="match status" value="1"/>
</dbReference>
<dbReference type="Proteomes" id="UP000001861">
    <property type="component" value="Unassembled WGS sequence"/>
</dbReference>
<feature type="active site" description="Proton acceptor" evidence="7 8">
    <location>
        <position position="163"/>
    </location>
</feature>
<feature type="compositionally biased region" description="Low complexity" evidence="10">
    <location>
        <begin position="67"/>
        <end position="85"/>
    </location>
</feature>
<feature type="domain" description="Uracil-DNA glycosylase-like" evidence="11">
    <location>
        <begin position="148"/>
        <end position="310"/>
    </location>
</feature>
<evidence type="ECO:0000256" key="10">
    <source>
        <dbReference type="SAM" id="MobiDB-lite"/>
    </source>
</evidence>